<dbReference type="STRING" id="631362.Thi970DRAFT_01128"/>
<accession>H8YYD4</accession>
<protein>
    <recommendedName>
        <fullName evidence="3">Glycosyltransferase</fullName>
    </recommendedName>
</protein>
<evidence type="ECO:0000313" key="1">
    <source>
        <dbReference type="EMBL" id="EIC23460.1"/>
    </source>
</evidence>
<dbReference type="eggNOG" id="COG0438">
    <property type="taxonomic scope" value="Bacteria"/>
</dbReference>
<dbReference type="SUPFAM" id="SSF53756">
    <property type="entry name" value="UDP-Glycosyltransferase/glycogen phosphorylase"/>
    <property type="match status" value="1"/>
</dbReference>
<dbReference type="OrthoDB" id="9764577at2"/>
<gene>
    <name evidence="1" type="ORF">Thi970DRAFT_01128</name>
</gene>
<evidence type="ECO:0000313" key="2">
    <source>
        <dbReference type="Proteomes" id="UP000002964"/>
    </source>
</evidence>
<dbReference type="Proteomes" id="UP000002964">
    <property type="component" value="Unassembled WGS sequence"/>
</dbReference>
<dbReference type="AlphaFoldDB" id="H8YYD4"/>
<name>H8YYD4_9GAMM</name>
<dbReference type="PANTHER" id="PTHR12526:SF630">
    <property type="entry name" value="GLYCOSYLTRANSFERASE"/>
    <property type="match status" value="1"/>
</dbReference>
<dbReference type="EMBL" id="JH603168">
    <property type="protein sequence ID" value="EIC23460.1"/>
    <property type="molecule type" value="Genomic_DNA"/>
</dbReference>
<dbReference type="Gene3D" id="3.40.50.2000">
    <property type="entry name" value="Glycogen Phosphorylase B"/>
    <property type="match status" value="1"/>
</dbReference>
<dbReference type="Pfam" id="PF13692">
    <property type="entry name" value="Glyco_trans_1_4"/>
    <property type="match status" value="1"/>
</dbReference>
<dbReference type="HOGENOM" id="CLU_041132_3_1_6"/>
<proteinExistence type="predicted"/>
<dbReference type="Gene3D" id="3.40.50.11010">
    <property type="match status" value="1"/>
</dbReference>
<keyword evidence="2" id="KW-1185">Reference proteome</keyword>
<sequence length="395" mass="45047">MMQGKNILFFGGSDWWYHNPSSGIQLLREMVASGNQALYVNSVPLRMPKPGKSGSWCRYRNKFKSYAKFLKQAEDNIWVLTPITIPGFGHQQIQYINERLLLWQIRFAMRTIGWKGKKPVVISSTPAAALVLPVLKSKVRVIVYYLCDKFDKFRDIAGSNLISPMDSMMVSTADLLVCVSKEIQAAYINDNPRCYYVPHGSNFELFHTAVTDELPLPEDMRDIRKPVIGYFGSVTESNDKDILEAILKKHPEWNVVLIGQVVSDYSRLEQYPNMHFLGKKELGEIPAYGKHFDVCIMNWVMNEWMQYCNPVKAKEYLAMGKPVVSVPIPEVVNTMGDVVAIAATPDEFVDKLEQELANNSPERERQRVEKVRGDTWYFRADEISGLIESFIGGGR</sequence>
<reference evidence="1 2" key="2">
    <citation type="submission" date="2011-11" db="EMBL/GenBank/DDBJ databases">
        <authorList>
            <consortium name="US DOE Joint Genome Institute"/>
            <person name="Lucas S."/>
            <person name="Han J."/>
            <person name="Lapidus A."/>
            <person name="Cheng J.-F."/>
            <person name="Goodwin L."/>
            <person name="Pitluck S."/>
            <person name="Peters L."/>
            <person name="Ovchinnikova G."/>
            <person name="Zhang X."/>
            <person name="Detter J.C."/>
            <person name="Han C."/>
            <person name="Tapia R."/>
            <person name="Land M."/>
            <person name="Hauser L."/>
            <person name="Kyrpides N."/>
            <person name="Ivanova N."/>
            <person name="Pagani I."/>
            <person name="Vogl K."/>
            <person name="Liu Z."/>
            <person name="Overmann J."/>
            <person name="Frigaard N.-U."/>
            <person name="Bryant D."/>
            <person name="Woyke T."/>
        </authorList>
    </citation>
    <scope>NUCLEOTIDE SEQUENCE [LARGE SCALE GENOMIC DNA]</scope>
    <source>
        <strain evidence="1 2">970</strain>
    </source>
</reference>
<dbReference type="RefSeq" id="WP_009147543.1">
    <property type="nucleotide sequence ID" value="NZ_CP121471.1"/>
</dbReference>
<reference evidence="2" key="1">
    <citation type="submission" date="2011-06" db="EMBL/GenBank/DDBJ databases">
        <authorList>
            <consortium name="US DOE Joint Genome Institute (JGI-PGF)"/>
            <person name="Lucas S."/>
            <person name="Han J."/>
            <person name="Lapidus A."/>
            <person name="Cheng J.-F."/>
            <person name="Goodwin L."/>
            <person name="Pitluck S."/>
            <person name="Peters L."/>
            <person name="Land M.L."/>
            <person name="Hauser L."/>
            <person name="Vogl K."/>
            <person name="Liu Z."/>
            <person name="Overmann J."/>
            <person name="Frigaard N.-U."/>
            <person name="Bryant D.A."/>
            <person name="Woyke T.J."/>
        </authorList>
    </citation>
    <scope>NUCLEOTIDE SEQUENCE [LARGE SCALE GENOMIC DNA]</scope>
    <source>
        <strain evidence="2">970</strain>
    </source>
</reference>
<organism evidence="1 2">
    <name type="scientific">Thiorhodovibrio frisius</name>
    <dbReference type="NCBI Taxonomy" id="631362"/>
    <lineage>
        <taxon>Bacteria</taxon>
        <taxon>Pseudomonadati</taxon>
        <taxon>Pseudomonadota</taxon>
        <taxon>Gammaproteobacteria</taxon>
        <taxon>Chromatiales</taxon>
        <taxon>Chromatiaceae</taxon>
        <taxon>Thiorhodovibrio</taxon>
    </lineage>
</organism>
<evidence type="ECO:0008006" key="3">
    <source>
        <dbReference type="Google" id="ProtNLM"/>
    </source>
</evidence>
<dbReference type="PANTHER" id="PTHR12526">
    <property type="entry name" value="GLYCOSYLTRANSFERASE"/>
    <property type="match status" value="1"/>
</dbReference>